<dbReference type="EMBL" id="JACAQR010000032">
    <property type="protein sequence ID" value="NWD44685.1"/>
    <property type="molecule type" value="Genomic_DNA"/>
</dbReference>
<feature type="signal peptide" evidence="1">
    <location>
        <begin position="1"/>
        <end position="23"/>
    </location>
</feature>
<evidence type="ECO:0000313" key="5">
    <source>
        <dbReference type="Proteomes" id="UP000546584"/>
    </source>
</evidence>
<dbReference type="RefSeq" id="WP_063033935.1">
    <property type="nucleotide sequence ID" value="NZ_CP012400.2"/>
</dbReference>
<dbReference type="KEGG" id="pym:AK972_1887"/>
<dbReference type="PANTHER" id="PTHR37089">
    <property type="entry name" value="PROTEIN U-RELATED"/>
    <property type="match status" value="1"/>
</dbReference>
<dbReference type="OrthoDB" id="7011154at2"/>
<organism evidence="4 5">
    <name type="scientific">Pseudomonas yamanorum</name>
    <dbReference type="NCBI Taxonomy" id="515393"/>
    <lineage>
        <taxon>Bacteria</taxon>
        <taxon>Pseudomonadati</taxon>
        <taxon>Pseudomonadota</taxon>
        <taxon>Gammaproteobacteria</taxon>
        <taxon>Pseudomonadales</taxon>
        <taxon>Pseudomonadaceae</taxon>
        <taxon>Pseudomonas</taxon>
    </lineage>
</organism>
<feature type="chain" id="PRO_5007508982" evidence="1">
    <location>
        <begin position="24"/>
        <end position="178"/>
    </location>
</feature>
<dbReference type="GeneID" id="93515988"/>
<name>A0A143GES0_9PSED</name>
<sequence>MHALVSKAVFPLVALVWVSGIQAATTVTGQISSTLILTNSCLVNGVGGTTGLNFGTINFGTTNSQFTTQSGQVLGGGGGALSIQCSSGTSPVITVGAGSHDGQSTGGTRALYDGVANYVPYDFYTDSGHSTLLAINGTINVGASTGVAQTVNIYGQAVGKAGLPAGTYTDTVSVQLTF</sequence>
<dbReference type="InterPro" id="IPR007893">
    <property type="entry name" value="Spore_coat_U/FanG"/>
</dbReference>
<dbReference type="InterPro" id="IPR053167">
    <property type="entry name" value="Spore_coat_component"/>
</dbReference>
<dbReference type="SMART" id="SM00972">
    <property type="entry name" value="SCPU"/>
    <property type="match status" value="1"/>
</dbReference>
<evidence type="ECO:0000259" key="2">
    <source>
        <dbReference type="Pfam" id="PF05229"/>
    </source>
</evidence>
<proteinExistence type="predicted"/>
<keyword evidence="4" id="KW-0946">Virion</keyword>
<evidence type="ECO:0000313" key="6">
    <source>
        <dbReference type="Proteomes" id="UP001224477"/>
    </source>
</evidence>
<reference evidence="3 6" key="2">
    <citation type="journal article" date="2023" name="Microbiol. Resour. Announc.">
        <title>Whole-genome sequence of Pseudomonas yamanorum OLsAu1 isolated from the edible ectomycorrhizal mushroom Lactarius sp. section Deliciosi.</title>
        <authorList>
            <person name="Ramirez-Mendoza R."/>
            <person name="Angeles-Argaiz R.E."/>
            <person name="Hernandez-Oaxaca D."/>
            <person name="Aguirre-Beltran L."/>
            <person name="Almaraz-Suarez J."/>
            <person name="Perez-Moreno J."/>
        </authorList>
    </citation>
    <scope>NUCLEOTIDE SEQUENCE [LARGE SCALE GENOMIC DNA]</scope>
    <source>
        <strain evidence="3 6">OLsAu1</strain>
    </source>
</reference>
<accession>A0A1H2IIW2</accession>
<dbReference type="AlphaFoldDB" id="A0A143GES0"/>
<dbReference type="EMBL" id="JAVGXC010000013">
    <property type="protein sequence ID" value="MDR0190206.1"/>
    <property type="molecule type" value="Genomic_DNA"/>
</dbReference>
<dbReference type="Proteomes" id="UP001224477">
    <property type="component" value="Unassembled WGS sequence"/>
</dbReference>
<keyword evidence="1" id="KW-0732">Signal</keyword>
<dbReference type="Pfam" id="PF05229">
    <property type="entry name" value="SCPU"/>
    <property type="match status" value="1"/>
</dbReference>
<evidence type="ECO:0000313" key="3">
    <source>
        <dbReference type="EMBL" id="MDR0190206.1"/>
    </source>
</evidence>
<evidence type="ECO:0000313" key="4">
    <source>
        <dbReference type="EMBL" id="NWD44685.1"/>
    </source>
</evidence>
<protein>
    <submittedName>
        <fullName evidence="4">Spore coat protein U domain-containing protein</fullName>
    </submittedName>
</protein>
<keyword evidence="6" id="KW-1185">Reference proteome</keyword>
<reference evidence="4 5" key="1">
    <citation type="submission" date="2020-04" db="EMBL/GenBank/DDBJ databases">
        <title>Molecular characterization of pseudomonads from Agaricus bisporus reveal novel blotch 2 pathogens in Western Europe.</title>
        <authorList>
            <person name="Taparia T."/>
            <person name="Krijger M."/>
            <person name="Haynes E."/>
            <person name="Elpinstone J.G."/>
            <person name="Noble R."/>
            <person name="Van Der Wolf J."/>
        </authorList>
    </citation>
    <scope>NUCLEOTIDE SEQUENCE [LARGE SCALE GENOMIC DNA]</scope>
    <source>
        <strain evidence="4 5">IPO3753</strain>
    </source>
</reference>
<accession>A0A143GES0</accession>
<comment type="caution">
    <text evidence="4">The sequence shown here is derived from an EMBL/GenBank/DDBJ whole genome shotgun (WGS) entry which is preliminary data.</text>
</comment>
<gene>
    <name evidence="4" type="ORF">HX826_22660</name>
    <name evidence="3" type="ORF">RCO22_14765</name>
</gene>
<keyword evidence="4" id="KW-0167">Capsid protein</keyword>
<feature type="domain" description="Spore coat protein U/FanG" evidence="2">
    <location>
        <begin position="28"/>
        <end position="174"/>
    </location>
</feature>
<dbReference type="Proteomes" id="UP000546584">
    <property type="component" value="Unassembled WGS sequence"/>
</dbReference>
<evidence type="ECO:0000256" key="1">
    <source>
        <dbReference type="SAM" id="SignalP"/>
    </source>
</evidence>